<dbReference type="Pfam" id="PF01810">
    <property type="entry name" value="LysE"/>
    <property type="match status" value="1"/>
</dbReference>
<evidence type="ECO:0000256" key="6">
    <source>
        <dbReference type="SAM" id="Phobius"/>
    </source>
</evidence>
<feature type="transmembrane region" description="Helical" evidence="6">
    <location>
        <begin position="41"/>
        <end position="60"/>
    </location>
</feature>
<keyword evidence="2" id="KW-1003">Cell membrane</keyword>
<evidence type="ECO:0000313" key="7">
    <source>
        <dbReference type="EMBL" id="OAJ93312.1"/>
    </source>
</evidence>
<dbReference type="EMBL" id="LLEI02000043">
    <property type="protein sequence ID" value="OAJ93312.1"/>
    <property type="molecule type" value="Genomic_DNA"/>
</dbReference>
<dbReference type="InterPro" id="IPR001123">
    <property type="entry name" value="LeuE-type"/>
</dbReference>
<sequence>MNSLIIAMLAFAFVGAATPGPVNLLATATAAQRGSREASKLVLGASFAYALVVLISGSVMHELVEFLPLLEATLKWIGSAFLLYLAYQIFTAPVAELQGQTTLTSGWWIGSLTQLLNPKAWLVAMSGVSLYVVGQGNTDYWLWVFTLVSLVCCLVGVGLWAMSGRALSSYLSQPQKQRIFNRMMAITLAASVSMIWL</sequence>
<feature type="transmembrane region" description="Helical" evidence="6">
    <location>
        <begin position="140"/>
        <end position="167"/>
    </location>
</feature>
<accession>A0A177XXI0</accession>
<protein>
    <submittedName>
        <fullName evidence="7">Transporter</fullName>
    </submittedName>
</protein>
<comment type="caution">
    <text evidence="7">The sequence shown here is derived from an EMBL/GenBank/DDBJ whole genome shotgun (WGS) entry which is preliminary data.</text>
</comment>
<dbReference type="GO" id="GO:0033228">
    <property type="term" value="P:cysteine export across plasma membrane"/>
    <property type="evidence" value="ECO:0007669"/>
    <property type="project" value="TreeGrafter"/>
</dbReference>
<dbReference type="Proteomes" id="UP000078406">
    <property type="component" value="Unassembled WGS sequence"/>
</dbReference>
<evidence type="ECO:0000313" key="8">
    <source>
        <dbReference type="Proteomes" id="UP000078406"/>
    </source>
</evidence>
<evidence type="ECO:0000256" key="4">
    <source>
        <dbReference type="ARBA" id="ARBA00022989"/>
    </source>
</evidence>
<feature type="transmembrane region" description="Helical" evidence="6">
    <location>
        <begin position="72"/>
        <end position="90"/>
    </location>
</feature>
<feature type="transmembrane region" description="Helical" evidence="6">
    <location>
        <begin position="179"/>
        <end position="196"/>
    </location>
</feature>
<evidence type="ECO:0000256" key="1">
    <source>
        <dbReference type="ARBA" id="ARBA00004651"/>
    </source>
</evidence>
<evidence type="ECO:0000256" key="2">
    <source>
        <dbReference type="ARBA" id="ARBA00022475"/>
    </source>
</evidence>
<proteinExistence type="predicted"/>
<keyword evidence="3 6" id="KW-0812">Transmembrane</keyword>
<dbReference type="PANTHER" id="PTHR30086:SF20">
    <property type="entry name" value="ARGININE EXPORTER PROTEIN ARGO-RELATED"/>
    <property type="match status" value="1"/>
</dbReference>
<dbReference type="RefSeq" id="WP_054961807.1">
    <property type="nucleotide sequence ID" value="NZ_LLEI02000043.1"/>
</dbReference>
<gene>
    <name evidence="7" type="ORF">APB76_15235</name>
</gene>
<dbReference type="PANTHER" id="PTHR30086">
    <property type="entry name" value="ARGININE EXPORTER PROTEIN ARGO"/>
    <property type="match status" value="1"/>
</dbReference>
<keyword evidence="4 6" id="KW-1133">Transmembrane helix</keyword>
<reference evidence="7 8" key="1">
    <citation type="journal article" date="2016" name="Syst. Appl. Microbiol.">
        <title>Vibrio bivalvicida sp. nov., a novel larval pathogen for bivalve molluscs reared in a hatchery.</title>
        <authorList>
            <person name="Dubert J."/>
            <person name="Romalde J.L."/>
            <person name="Prado S."/>
            <person name="Barja J.L."/>
        </authorList>
    </citation>
    <scope>NUCLEOTIDE SEQUENCE [LARGE SCALE GENOMIC DNA]</scope>
    <source>
        <strain evidence="7 8">605</strain>
    </source>
</reference>
<keyword evidence="5 6" id="KW-0472">Membrane</keyword>
<evidence type="ECO:0000256" key="3">
    <source>
        <dbReference type="ARBA" id="ARBA00022692"/>
    </source>
</evidence>
<evidence type="ECO:0000256" key="5">
    <source>
        <dbReference type="ARBA" id="ARBA00023136"/>
    </source>
</evidence>
<organism evidence="7 8">
    <name type="scientific">Vibrio bivalvicida</name>
    <dbReference type="NCBI Taxonomy" id="1276888"/>
    <lineage>
        <taxon>Bacteria</taxon>
        <taxon>Pseudomonadati</taxon>
        <taxon>Pseudomonadota</taxon>
        <taxon>Gammaproteobacteria</taxon>
        <taxon>Vibrionales</taxon>
        <taxon>Vibrionaceae</taxon>
        <taxon>Vibrio</taxon>
        <taxon>Vibrio oreintalis group</taxon>
    </lineage>
</organism>
<dbReference type="GO" id="GO:0005886">
    <property type="term" value="C:plasma membrane"/>
    <property type="evidence" value="ECO:0007669"/>
    <property type="project" value="UniProtKB-SubCell"/>
</dbReference>
<dbReference type="AlphaFoldDB" id="A0A177XXI0"/>
<comment type="subcellular location">
    <subcellularLocation>
        <location evidence="1">Cell membrane</location>
        <topology evidence="1">Multi-pass membrane protein</topology>
    </subcellularLocation>
</comment>
<dbReference type="GO" id="GO:0015171">
    <property type="term" value="F:amino acid transmembrane transporter activity"/>
    <property type="evidence" value="ECO:0007669"/>
    <property type="project" value="TreeGrafter"/>
</dbReference>
<name>A0A177XXI0_9VIBR</name>